<keyword evidence="5 12" id="KW-0812">Transmembrane</keyword>
<comment type="subcellular location">
    <subcellularLocation>
        <location evidence="1 12">Cell membrane</location>
        <topology evidence="1 12">Multi-pass membrane protein</topology>
    </subcellularLocation>
</comment>
<keyword evidence="4 12" id="KW-0808">Transferase</keyword>
<evidence type="ECO:0000256" key="8">
    <source>
        <dbReference type="ARBA" id="ARBA00023098"/>
    </source>
</evidence>
<evidence type="ECO:0000256" key="13">
    <source>
        <dbReference type="NCBIfam" id="TIGR04265"/>
    </source>
</evidence>
<dbReference type="AlphaFoldDB" id="A0A1H9QMH3"/>
<dbReference type="Pfam" id="PF13091">
    <property type="entry name" value="PLDc_2"/>
    <property type="match status" value="2"/>
</dbReference>
<feature type="domain" description="PLD phosphodiesterase" evidence="14">
    <location>
        <begin position="394"/>
        <end position="421"/>
    </location>
</feature>
<keyword evidence="6" id="KW-0677">Repeat</keyword>
<feature type="active site" evidence="12">
    <location>
        <position position="399"/>
    </location>
</feature>
<feature type="active site" evidence="12">
    <location>
        <position position="229"/>
    </location>
</feature>
<dbReference type="HAMAP" id="MF_01916">
    <property type="entry name" value="Cardiolipin_synth_Cls"/>
    <property type="match status" value="1"/>
</dbReference>
<feature type="active site" evidence="12">
    <location>
        <position position="224"/>
    </location>
</feature>
<dbReference type="RefSeq" id="WP_092650034.1">
    <property type="nucleotide sequence ID" value="NZ_FOHA01000002.1"/>
</dbReference>
<evidence type="ECO:0000256" key="2">
    <source>
        <dbReference type="ARBA" id="ARBA00022475"/>
    </source>
</evidence>
<dbReference type="STRING" id="142588.SAMN04488559_102169"/>
<gene>
    <name evidence="15" type="ORF">SAMN04488559_102169</name>
</gene>
<name>A0A1H9QMH3_9LACT</name>
<evidence type="ECO:0000256" key="1">
    <source>
        <dbReference type="ARBA" id="ARBA00004651"/>
    </source>
</evidence>
<dbReference type="SUPFAM" id="SSF56024">
    <property type="entry name" value="Phospholipase D/nuclease"/>
    <property type="match status" value="2"/>
</dbReference>
<dbReference type="SMART" id="SM00155">
    <property type="entry name" value="PLDc"/>
    <property type="match status" value="2"/>
</dbReference>
<evidence type="ECO:0000256" key="6">
    <source>
        <dbReference type="ARBA" id="ARBA00022737"/>
    </source>
</evidence>
<evidence type="ECO:0000256" key="7">
    <source>
        <dbReference type="ARBA" id="ARBA00022989"/>
    </source>
</evidence>
<dbReference type="CDD" id="cd09110">
    <property type="entry name" value="PLDc_CLS_1"/>
    <property type="match status" value="1"/>
</dbReference>
<keyword evidence="9 12" id="KW-0472">Membrane</keyword>
<evidence type="ECO:0000256" key="11">
    <source>
        <dbReference type="ARBA" id="ARBA00023264"/>
    </source>
</evidence>
<dbReference type="InterPro" id="IPR025202">
    <property type="entry name" value="PLD-like_dom"/>
</dbReference>
<evidence type="ECO:0000313" key="15">
    <source>
        <dbReference type="EMBL" id="SER61654.1"/>
    </source>
</evidence>
<feature type="transmembrane region" description="Helical" evidence="12">
    <location>
        <begin position="31"/>
        <end position="54"/>
    </location>
</feature>
<dbReference type="Pfam" id="PF13396">
    <property type="entry name" value="PLDc_N"/>
    <property type="match status" value="1"/>
</dbReference>
<keyword evidence="7 12" id="KW-1133">Transmembrane helix</keyword>
<dbReference type="EMBL" id="FOHA01000002">
    <property type="protein sequence ID" value="SER61654.1"/>
    <property type="molecule type" value="Genomic_DNA"/>
</dbReference>
<comment type="caution">
    <text evidence="12">Lacks conserved residue(s) required for the propagation of feature annotation.</text>
</comment>
<keyword evidence="11 12" id="KW-1208">Phospholipid metabolism</keyword>
<keyword evidence="16" id="KW-1185">Reference proteome</keyword>
<dbReference type="GO" id="GO:0008808">
    <property type="term" value="F:cardiolipin synthase activity"/>
    <property type="evidence" value="ECO:0007669"/>
    <property type="project" value="UniProtKB-UniRule"/>
</dbReference>
<dbReference type="PANTHER" id="PTHR21248">
    <property type="entry name" value="CARDIOLIPIN SYNTHASE"/>
    <property type="match status" value="1"/>
</dbReference>
<keyword evidence="3 12" id="KW-0444">Lipid biosynthesis</keyword>
<evidence type="ECO:0000256" key="9">
    <source>
        <dbReference type="ARBA" id="ARBA00023136"/>
    </source>
</evidence>
<dbReference type="OrthoDB" id="9762009at2"/>
<organism evidence="15 16">
    <name type="scientific">Isobaculum melis</name>
    <dbReference type="NCBI Taxonomy" id="142588"/>
    <lineage>
        <taxon>Bacteria</taxon>
        <taxon>Bacillati</taxon>
        <taxon>Bacillota</taxon>
        <taxon>Bacilli</taxon>
        <taxon>Lactobacillales</taxon>
        <taxon>Carnobacteriaceae</taxon>
        <taxon>Isobaculum</taxon>
    </lineage>
</organism>
<evidence type="ECO:0000256" key="10">
    <source>
        <dbReference type="ARBA" id="ARBA00023209"/>
    </source>
</evidence>
<evidence type="ECO:0000256" key="3">
    <source>
        <dbReference type="ARBA" id="ARBA00022516"/>
    </source>
</evidence>
<evidence type="ECO:0000256" key="5">
    <source>
        <dbReference type="ARBA" id="ARBA00022692"/>
    </source>
</evidence>
<feature type="domain" description="PLD phosphodiesterase" evidence="14">
    <location>
        <begin position="217"/>
        <end position="244"/>
    </location>
</feature>
<evidence type="ECO:0000256" key="4">
    <source>
        <dbReference type="ARBA" id="ARBA00022679"/>
    </source>
</evidence>
<keyword evidence="8 12" id="KW-0443">Lipid metabolism</keyword>
<dbReference type="InterPro" id="IPR030874">
    <property type="entry name" value="Cardiolipin_synth_Firmi"/>
</dbReference>
<dbReference type="NCBIfam" id="TIGR04265">
    <property type="entry name" value="bac_cardiolipin"/>
    <property type="match status" value="1"/>
</dbReference>
<dbReference type="PROSITE" id="PS50035">
    <property type="entry name" value="PLD"/>
    <property type="match status" value="2"/>
</dbReference>
<dbReference type="GO" id="GO:0005886">
    <property type="term" value="C:plasma membrane"/>
    <property type="evidence" value="ECO:0007669"/>
    <property type="project" value="UniProtKB-SubCell"/>
</dbReference>
<dbReference type="Gene3D" id="3.30.870.10">
    <property type="entry name" value="Endonuclease Chain A"/>
    <property type="match status" value="2"/>
</dbReference>
<accession>A0A1H9QMH3</accession>
<dbReference type="InterPro" id="IPR022924">
    <property type="entry name" value="Cardiolipin_synthase"/>
</dbReference>
<evidence type="ECO:0000256" key="12">
    <source>
        <dbReference type="HAMAP-Rule" id="MF_01916"/>
    </source>
</evidence>
<evidence type="ECO:0000259" key="14">
    <source>
        <dbReference type="PROSITE" id="PS50035"/>
    </source>
</evidence>
<feature type="active site" evidence="12">
    <location>
        <position position="222"/>
    </location>
</feature>
<feature type="active site" evidence="12">
    <location>
        <position position="406"/>
    </location>
</feature>
<comment type="catalytic activity">
    <reaction evidence="12">
        <text>2 a 1,2-diacyl-sn-glycero-3-phospho-(1'-sn-glycerol) = a cardiolipin + glycerol</text>
        <dbReference type="Rhea" id="RHEA:31451"/>
        <dbReference type="ChEBI" id="CHEBI:17754"/>
        <dbReference type="ChEBI" id="CHEBI:62237"/>
        <dbReference type="ChEBI" id="CHEBI:64716"/>
    </reaction>
</comment>
<comment type="function">
    <text evidence="12">Catalyzes the reversible phosphatidyl group transfer from one phosphatidylglycerol molecule to another to form cardiolipin (CL) (diphosphatidylglycerol) and glycerol.</text>
</comment>
<keyword evidence="2 12" id="KW-1003">Cell membrane</keyword>
<dbReference type="InterPro" id="IPR027379">
    <property type="entry name" value="CLS_N"/>
</dbReference>
<reference evidence="15 16" key="1">
    <citation type="submission" date="2016-10" db="EMBL/GenBank/DDBJ databases">
        <authorList>
            <person name="de Groot N.N."/>
        </authorList>
    </citation>
    <scope>NUCLEOTIDE SEQUENCE [LARGE SCALE GENOMIC DNA]</scope>
    <source>
        <strain evidence="15 16">DSM 13760</strain>
    </source>
</reference>
<dbReference type="Proteomes" id="UP000198948">
    <property type="component" value="Unassembled WGS sequence"/>
</dbReference>
<comment type="similarity">
    <text evidence="12">Belongs to the phospholipase D family. Cardiolipin synthase subfamily.</text>
</comment>
<dbReference type="PANTHER" id="PTHR21248:SF22">
    <property type="entry name" value="PHOSPHOLIPASE D"/>
    <property type="match status" value="1"/>
</dbReference>
<dbReference type="CDD" id="cd09112">
    <property type="entry name" value="PLDc_CLS_2"/>
    <property type="match status" value="1"/>
</dbReference>
<dbReference type="GO" id="GO:0032049">
    <property type="term" value="P:cardiolipin biosynthetic process"/>
    <property type="evidence" value="ECO:0007669"/>
    <property type="project" value="UniProtKB-UniRule"/>
</dbReference>
<dbReference type="FunFam" id="3.30.870.10:FF:000014">
    <property type="entry name" value="Cardiolipin synthase"/>
    <property type="match status" value="1"/>
</dbReference>
<proteinExistence type="inferred from homology"/>
<dbReference type="InterPro" id="IPR001736">
    <property type="entry name" value="PLipase_D/transphosphatidylase"/>
</dbReference>
<evidence type="ECO:0000313" key="16">
    <source>
        <dbReference type="Proteomes" id="UP000198948"/>
    </source>
</evidence>
<protein>
    <recommendedName>
        <fullName evidence="12 13">Cardiolipin synthase</fullName>
        <shortName evidence="12">CL synthase</shortName>
        <ecNumber evidence="12 13">2.7.8.-</ecNumber>
    </recommendedName>
</protein>
<dbReference type="EC" id="2.7.8.-" evidence="12 13"/>
<feature type="active site" evidence="12">
    <location>
        <position position="401"/>
    </location>
</feature>
<keyword evidence="10 12" id="KW-0594">Phospholipid biosynthesis</keyword>
<sequence length="481" mass="55206">MNVFGIIVVIILLGNMALSFAIVFLERKDTASSWAWIFVLNFLPVVGFMLYMLLGRGLSKEKIFDLKIQEKLALKMELEDQIQMLEDETFPLPNMSSVDVEQLIYMNTVYDQSLYLENNEVEIFTDGHEKFDQLLADIRQAKKHVHLQYYIYRPDHLGKTVRDLLIEKAEEGVQVRLIYDCMGSSTLPKKFFNKLREAGGEVIAFFPAIIPFINLRANYRNHRKLAIIDGEISYIGGFNIGDEYLGLDKKYGYWRDTHFRITGDGTYGLQNRFLMDWNSHATNKVVYKKEYFPTIPARGNVPMQMISSGPDSTHEQIKHVYLKMINIAKKEILIQTPYYIPDTSLHDALKLALLSGIKVHLQIPNKPDHMLVYWATYSYAAELVALGAIVETYENGFMHAKTMVIDGEVASVGSANIDIRSFRLNFEGNVIVYDKELASQLRTAFFLDSQKSLQLTPERYQKRGKIIKIKEALARLVAPIL</sequence>